<feature type="compositionally biased region" description="Polar residues" evidence="1">
    <location>
        <begin position="268"/>
        <end position="280"/>
    </location>
</feature>
<comment type="caution">
    <text evidence="3">The sequence shown here is derived from an EMBL/GenBank/DDBJ whole genome shotgun (WGS) entry which is preliminary data.</text>
</comment>
<reference evidence="3 4" key="1">
    <citation type="journal article" date="2021" name="Int. J. Syst. Evol. Microbiol.">
        <title>Reticulibacter mediterranei gen. nov., sp. nov., within the new family Reticulibacteraceae fam. nov., and Ktedonospora formicarum gen. nov., sp. nov., Ktedonobacter robiniae sp. nov., Dictyobacter formicarum sp. nov. and Dictyobacter arantiisoli sp. nov., belonging to the class Ktedonobacteria.</title>
        <authorList>
            <person name="Yabe S."/>
            <person name="Zheng Y."/>
            <person name="Wang C.M."/>
            <person name="Sakai Y."/>
            <person name="Abe K."/>
            <person name="Yokota A."/>
            <person name="Donadio S."/>
            <person name="Cavaletti L."/>
            <person name="Monciardini P."/>
        </authorList>
    </citation>
    <scope>NUCLEOTIDE SEQUENCE [LARGE SCALE GENOMIC DNA]</scope>
    <source>
        <strain evidence="3 4">SOSP1-9</strain>
    </source>
</reference>
<feature type="region of interest" description="Disordered" evidence="1">
    <location>
        <begin position="268"/>
        <end position="292"/>
    </location>
</feature>
<dbReference type="Gene3D" id="1.10.260.40">
    <property type="entry name" value="lambda repressor-like DNA-binding domains"/>
    <property type="match status" value="1"/>
</dbReference>
<dbReference type="EMBL" id="BNJJ01000009">
    <property type="protein sequence ID" value="GHO85656.1"/>
    <property type="molecule type" value="Genomic_DNA"/>
</dbReference>
<evidence type="ECO:0000259" key="2">
    <source>
        <dbReference type="PROSITE" id="PS50943"/>
    </source>
</evidence>
<dbReference type="Pfam" id="PF17765">
    <property type="entry name" value="MLTR_LBD"/>
    <property type="match status" value="1"/>
</dbReference>
<proteinExistence type="predicted"/>
<accession>A0ABQ3VJ16</accession>
<dbReference type="InterPro" id="IPR041413">
    <property type="entry name" value="MLTR_LBD"/>
</dbReference>
<feature type="compositionally biased region" description="Basic and acidic residues" evidence="1">
    <location>
        <begin position="281"/>
        <end position="292"/>
    </location>
</feature>
<gene>
    <name evidence="3" type="ORF">KSZ_36620</name>
</gene>
<sequence length="292" mass="33911">MNEEQRRVELAHFLRTRRERLLPAQFHLPDGGRRRRTPGLRREELAHLAGIGLTWYVKLEQGQDIQVSAQVLESLARTLQLTPDERNYLFLLAREQLPLPIHTPLPNISAELQNVLDALLPNPAFVTNERLDIIGWNRTASRVFADYASLPAWDRNLVWLIFTDPGQRKLYVQWEETARRILGLFRASGGQHADEGWFIERRDRLMQTSKEFRTWWLRHDVGEEHLKRKELVHPDVGLLVVQPMALLVADDPNLKLFLYTPLPEAETTSKLTQLANSPEQAHQENRERTAPP</sequence>
<dbReference type="InterPro" id="IPR001387">
    <property type="entry name" value="Cro/C1-type_HTH"/>
</dbReference>
<dbReference type="CDD" id="cd00093">
    <property type="entry name" value="HTH_XRE"/>
    <property type="match status" value="1"/>
</dbReference>
<keyword evidence="4" id="KW-1185">Reference proteome</keyword>
<protein>
    <submittedName>
        <fullName evidence="3">Transcriptional regulator</fullName>
    </submittedName>
</protein>
<dbReference type="PROSITE" id="PS50943">
    <property type="entry name" value="HTH_CROC1"/>
    <property type="match status" value="1"/>
</dbReference>
<dbReference type="Gene3D" id="3.30.450.180">
    <property type="match status" value="1"/>
</dbReference>
<evidence type="ECO:0000313" key="4">
    <source>
        <dbReference type="Proteomes" id="UP000635565"/>
    </source>
</evidence>
<organism evidence="3 4">
    <name type="scientific">Dictyobacter formicarum</name>
    <dbReference type="NCBI Taxonomy" id="2778368"/>
    <lineage>
        <taxon>Bacteria</taxon>
        <taxon>Bacillati</taxon>
        <taxon>Chloroflexota</taxon>
        <taxon>Ktedonobacteria</taxon>
        <taxon>Ktedonobacterales</taxon>
        <taxon>Dictyobacteraceae</taxon>
        <taxon>Dictyobacter</taxon>
    </lineage>
</organism>
<dbReference type="RefSeq" id="WP_201363288.1">
    <property type="nucleotide sequence ID" value="NZ_BNJJ01000009.1"/>
</dbReference>
<dbReference type="PANTHER" id="PTHR35010:SF3">
    <property type="entry name" value="BLL4873 PROTEIN"/>
    <property type="match status" value="1"/>
</dbReference>
<feature type="domain" description="HTH cro/C1-type" evidence="2">
    <location>
        <begin position="39"/>
        <end position="86"/>
    </location>
</feature>
<dbReference type="Pfam" id="PF13560">
    <property type="entry name" value="HTH_31"/>
    <property type="match status" value="1"/>
</dbReference>
<dbReference type="SUPFAM" id="SSF47413">
    <property type="entry name" value="lambda repressor-like DNA-binding domains"/>
    <property type="match status" value="1"/>
</dbReference>
<dbReference type="PANTHER" id="PTHR35010">
    <property type="entry name" value="BLL4672 PROTEIN-RELATED"/>
    <property type="match status" value="1"/>
</dbReference>
<evidence type="ECO:0000313" key="3">
    <source>
        <dbReference type="EMBL" id="GHO85656.1"/>
    </source>
</evidence>
<name>A0ABQ3VJ16_9CHLR</name>
<evidence type="ECO:0000256" key="1">
    <source>
        <dbReference type="SAM" id="MobiDB-lite"/>
    </source>
</evidence>
<dbReference type="InterPro" id="IPR010982">
    <property type="entry name" value="Lambda_DNA-bd_dom_sf"/>
</dbReference>
<dbReference type="SMART" id="SM00530">
    <property type="entry name" value="HTH_XRE"/>
    <property type="match status" value="1"/>
</dbReference>
<dbReference type="Proteomes" id="UP000635565">
    <property type="component" value="Unassembled WGS sequence"/>
</dbReference>